<feature type="domain" description="Type I restriction modification DNA specificity" evidence="4">
    <location>
        <begin position="13"/>
        <end position="192"/>
    </location>
</feature>
<dbReference type="GO" id="GO:0004519">
    <property type="term" value="F:endonuclease activity"/>
    <property type="evidence" value="ECO:0007669"/>
    <property type="project" value="UniProtKB-KW"/>
</dbReference>
<evidence type="ECO:0000313" key="6">
    <source>
        <dbReference type="Proteomes" id="UP000285693"/>
    </source>
</evidence>
<evidence type="ECO:0000313" key="5">
    <source>
        <dbReference type="EMBL" id="RGU46626.1"/>
    </source>
</evidence>
<dbReference type="InterPro" id="IPR044946">
    <property type="entry name" value="Restrct_endonuc_typeI_TRD_sf"/>
</dbReference>
<protein>
    <submittedName>
        <fullName evidence="5">Restriction endonuclease subunit S</fullName>
    </submittedName>
</protein>
<organism evidence="5 6">
    <name type="scientific">Coprococcus comes</name>
    <dbReference type="NCBI Taxonomy" id="410072"/>
    <lineage>
        <taxon>Bacteria</taxon>
        <taxon>Bacillati</taxon>
        <taxon>Bacillota</taxon>
        <taxon>Clostridia</taxon>
        <taxon>Lachnospirales</taxon>
        <taxon>Lachnospiraceae</taxon>
        <taxon>Coprococcus</taxon>
    </lineage>
</organism>
<dbReference type="PANTHER" id="PTHR30408">
    <property type="entry name" value="TYPE-1 RESTRICTION ENZYME ECOKI SPECIFICITY PROTEIN"/>
    <property type="match status" value="1"/>
</dbReference>
<keyword evidence="3" id="KW-0238">DNA-binding</keyword>
<name>A0A3R5ZT91_9FIRM</name>
<keyword evidence="5" id="KW-0255">Endonuclease</keyword>
<comment type="similarity">
    <text evidence="1">Belongs to the type-I restriction system S methylase family.</text>
</comment>
<dbReference type="Gene3D" id="3.90.220.20">
    <property type="entry name" value="DNA methylase specificity domains"/>
    <property type="match status" value="2"/>
</dbReference>
<gene>
    <name evidence="5" type="ORF">DWW65_04295</name>
</gene>
<accession>A0A3R5ZT91</accession>
<dbReference type="InterPro" id="IPR052021">
    <property type="entry name" value="Type-I_RS_S_subunit"/>
</dbReference>
<dbReference type="SUPFAM" id="SSF116734">
    <property type="entry name" value="DNA methylase specificity domain"/>
    <property type="match status" value="2"/>
</dbReference>
<evidence type="ECO:0000256" key="2">
    <source>
        <dbReference type="ARBA" id="ARBA00022747"/>
    </source>
</evidence>
<dbReference type="AlphaFoldDB" id="A0A3R5ZT91"/>
<comment type="caution">
    <text evidence="5">The sequence shown here is derived from an EMBL/GenBank/DDBJ whole genome shotgun (WGS) entry which is preliminary data.</text>
</comment>
<evidence type="ECO:0000256" key="3">
    <source>
        <dbReference type="ARBA" id="ARBA00023125"/>
    </source>
</evidence>
<keyword evidence="5" id="KW-0540">Nuclease</keyword>
<dbReference type="CDD" id="cd17246">
    <property type="entry name" value="RMtype1_S_SonII-TRD2-CR2_like"/>
    <property type="match status" value="1"/>
</dbReference>
<keyword evidence="2" id="KW-0680">Restriction system</keyword>
<dbReference type="RefSeq" id="WP_117823489.1">
    <property type="nucleotide sequence ID" value="NZ_QRXY01000004.1"/>
</dbReference>
<feature type="domain" description="Type I restriction modification DNA specificity" evidence="4">
    <location>
        <begin position="222"/>
        <end position="401"/>
    </location>
</feature>
<sequence length="413" mass="46767">MGKPKIRFEGYSEDWEQRKLGDITTKIGSGKTPKGGAAAYKDDGIALIRSQNVNGDRVDLSDVVFIDEQTDEDMKNSRVLKGDVLLNITGASIGRSAVFTRELRANVNQHVCIIRTKGSDASPEFIQLNIISSNGQNQIDSFQAGGGREGLNFHQIGKMEFLYPGIEEQQKIGQYFANLDHLITLHQRKYDETKTLKKYMLQKMFPQNGEKVPEIRFDGFTEDWEQRKLGEVCEIKDSARIPNSEWSESGIPYIRASDVTNENTDGVLFISQERYEFYKNRTGAPTKNDVLFNGGGEIGKSLLITDEKPIYVQGGAVLYARTSKSRELVGQYLKTYFETTNAKSYIDAASAGGTMRHFTLKPSQKMRILMPSVEEQEKIGGYFVNLDRLITLHQRKCNELKEIKKYMLQNMFV</sequence>
<dbReference type="EMBL" id="QRXY01000004">
    <property type="protein sequence ID" value="RGU46626.1"/>
    <property type="molecule type" value="Genomic_DNA"/>
</dbReference>
<dbReference type="GO" id="GO:0009307">
    <property type="term" value="P:DNA restriction-modification system"/>
    <property type="evidence" value="ECO:0007669"/>
    <property type="project" value="UniProtKB-KW"/>
</dbReference>
<dbReference type="Proteomes" id="UP000285693">
    <property type="component" value="Unassembled WGS sequence"/>
</dbReference>
<evidence type="ECO:0000259" key="4">
    <source>
        <dbReference type="Pfam" id="PF01420"/>
    </source>
</evidence>
<proteinExistence type="inferred from homology"/>
<dbReference type="Gene3D" id="1.10.287.1120">
    <property type="entry name" value="Bipartite methylase S protein"/>
    <property type="match status" value="1"/>
</dbReference>
<dbReference type="Pfam" id="PF01420">
    <property type="entry name" value="Methylase_S"/>
    <property type="match status" value="2"/>
</dbReference>
<dbReference type="GO" id="GO:0003677">
    <property type="term" value="F:DNA binding"/>
    <property type="evidence" value="ECO:0007669"/>
    <property type="project" value="UniProtKB-KW"/>
</dbReference>
<dbReference type="PANTHER" id="PTHR30408:SF12">
    <property type="entry name" value="TYPE I RESTRICTION ENZYME MJAVIII SPECIFICITY SUBUNIT"/>
    <property type="match status" value="1"/>
</dbReference>
<dbReference type="InterPro" id="IPR000055">
    <property type="entry name" value="Restrct_endonuc_typeI_TRD"/>
</dbReference>
<evidence type="ECO:0000256" key="1">
    <source>
        <dbReference type="ARBA" id="ARBA00010923"/>
    </source>
</evidence>
<keyword evidence="5" id="KW-0378">Hydrolase</keyword>
<reference evidence="5 6" key="1">
    <citation type="submission" date="2018-08" db="EMBL/GenBank/DDBJ databases">
        <title>A genome reference for cultivated species of the human gut microbiota.</title>
        <authorList>
            <person name="Zou Y."/>
            <person name="Xue W."/>
            <person name="Luo G."/>
        </authorList>
    </citation>
    <scope>NUCLEOTIDE SEQUENCE [LARGE SCALE GENOMIC DNA]</scope>
    <source>
        <strain evidence="5 6">AF16-31</strain>
    </source>
</reference>